<feature type="transmembrane region" description="Helical" evidence="1">
    <location>
        <begin position="6"/>
        <end position="26"/>
    </location>
</feature>
<evidence type="ECO:0000313" key="3">
    <source>
        <dbReference type="Proteomes" id="UP000095228"/>
    </source>
</evidence>
<dbReference type="RefSeq" id="WP_069960951.1">
    <property type="nucleotide sequence ID" value="NZ_CP016094.1"/>
</dbReference>
<proteinExistence type="predicted"/>
<name>A0A1D8ARU6_9BACT</name>
<evidence type="ECO:0000256" key="1">
    <source>
        <dbReference type="SAM" id="Phobius"/>
    </source>
</evidence>
<evidence type="ECO:0000313" key="2">
    <source>
        <dbReference type="EMBL" id="AOS43621.1"/>
    </source>
</evidence>
<dbReference type="Proteomes" id="UP000095228">
    <property type="component" value="Chromosome"/>
</dbReference>
<reference evidence="2 3" key="1">
    <citation type="submission" date="2016-06" db="EMBL/GenBank/DDBJ databases">
        <title>Three novel species with peptidoglycan cell walls form the new genus Lacunisphaera gen. nov. in the family Opitutaceae of the verrucomicrobial subdivision 4.</title>
        <authorList>
            <person name="Rast P."/>
            <person name="Gloeckner I."/>
            <person name="Jogler M."/>
            <person name="Boedeker C."/>
            <person name="Jeske O."/>
            <person name="Wiegand S."/>
            <person name="Reinhardt R."/>
            <person name="Schumann P."/>
            <person name="Rohde M."/>
            <person name="Spring S."/>
            <person name="Gloeckner F.O."/>
            <person name="Jogler C."/>
        </authorList>
    </citation>
    <scope>NUCLEOTIDE SEQUENCE [LARGE SCALE GENOMIC DNA]</scope>
    <source>
        <strain evidence="2 3">IG16b</strain>
    </source>
</reference>
<keyword evidence="1" id="KW-0812">Transmembrane</keyword>
<keyword evidence="3" id="KW-1185">Reference proteome</keyword>
<dbReference type="KEGG" id="obg:Verru16b_00673"/>
<dbReference type="AlphaFoldDB" id="A0A1D8ARU6"/>
<feature type="transmembrane region" description="Helical" evidence="1">
    <location>
        <begin position="105"/>
        <end position="124"/>
    </location>
</feature>
<keyword evidence="1" id="KW-1133">Transmembrane helix</keyword>
<dbReference type="EMBL" id="CP016094">
    <property type="protein sequence ID" value="AOS43621.1"/>
    <property type="molecule type" value="Genomic_DNA"/>
</dbReference>
<dbReference type="STRING" id="1838286.Verru16b_00673"/>
<feature type="transmembrane region" description="Helical" evidence="1">
    <location>
        <begin position="74"/>
        <end position="93"/>
    </location>
</feature>
<gene>
    <name evidence="2" type="ORF">Verru16b_00673</name>
</gene>
<sequence>MKTQVWVYAAAGYNVALALFHLGFWRMFRWSEELPKLHPVNRGVMQVLNLMLMAFLLLMAAVQVLNAAELTSTPLGRLLVAGLAALWVLRAILQPLFWRTASKGTNAAFICLFMLGAGLHALAFQP</sequence>
<protein>
    <submittedName>
        <fullName evidence="2">Uncharacterized protein</fullName>
    </submittedName>
</protein>
<dbReference type="OrthoDB" id="670562at2"/>
<organism evidence="2 3">
    <name type="scientific">Lacunisphaera limnophila</name>
    <dbReference type="NCBI Taxonomy" id="1838286"/>
    <lineage>
        <taxon>Bacteria</taxon>
        <taxon>Pseudomonadati</taxon>
        <taxon>Verrucomicrobiota</taxon>
        <taxon>Opitutia</taxon>
        <taxon>Opitutales</taxon>
        <taxon>Opitutaceae</taxon>
        <taxon>Lacunisphaera</taxon>
    </lineage>
</organism>
<feature type="transmembrane region" description="Helical" evidence="1">
    <location>
        <begin position="47"/>
        <end position="68"/>
    </location>
</feature>
<accession>A0A1D8ARU6</accession>
<keyword evidence="1" id="KW-0472">Membrane</keyword>